<dbReference type="InterPro" id="IPR023996">
    <property type="entry name" value="TonB-dep_OMP_SusC/RagA"/>
</dbReference>
<reference evidence="10" key="1">
    <citation type="submission" date="2022-01" db="EMBL/GenBank/DDBJ databases">
        <title>Novel bile acid biosynthetic pathways are enriched in the microbiome of centenarians.</title>
        <authorList>
            <person name="Sato Y."/>
            <person name="Atarashi K."/>
            <person name="Plichta R.D."/>
            <person name="Arai Y."/>
            <person name="Sasajima S."/>
            <person name="Kearney M.S."/>
            <person name="Suda W."/>
            <person name="Takeshita K."/>
            <person name="Sasaki T."/>
            <person name="Okamoto S."/>
            <person name="Skelly N.A."/>
            <person name="Okamura Y."/>
            <person name="Vlamakis H."/>
            <person name="Li Y."/>
            <person name="Tanoue T."/>
            <person name="Takei H."/>
            <person name="Nittono H."/>
            <person name="Narushima S."/>
            <person name="Irie J."/>
            <person name="Itoh H."/>
            <person name="Moriya K."/>
            <person name="Sugiura Y."/>
            <person name="Suematsu M."/>
            <person name="Moritoki N."/>
            <person name="Shibata S."/>
            <person name="Littman R.D."/>
            <person name="Fischbach A.M."/>
            <person name="Uwamino Y."/>
            <person name="Inoue T."/>
            <person name="Honda A."/>
            <person name="Hattori M."/>
            <person name="Murai T."/>
            <person name="Xavier J.R."/>
            <person name="Hirose N."/>
            <person name="Honda K."/>
        </authorList>
    </citation>
    <scope>NUCLEOTIDE SEQUENCE</scope>
    <source>
        <strain evidence="10">CE91-St7</strain>
    </source>
</reference>
<dbReference type="SUPFAM" id="SSF56935">
    <property type="entry name" value="Porins"/>
    <property type="match status" value="1"/>
</dbReference>
<gene>
    <name evidence="10" type="ORF">CE91St7_21140</name>
</gene>
<evidence type="ECO:0000256" key="3">
    <source>
        <dbReference type="ARBA" id="ARBA00022452"/>
    </source>
</evidence>
<keyword evidence="5 7" id="KW-0472">Membrane</keyword>
<dbReference type="FunFam" id="2.60.40.1120:FF:000003">
    <property type="entry name" value="Outer membrane protein Omp121"/>
    <property type="match status" value="1"/>
</dbReference>
<accession>A0AA37KEQ5</accession>
<organism evidence="10 11">
    <name type="scientific">Phocaeicola dorei</name>
    <dbReference type="NCBI Taxonomy" id="357276"/>
    <lineage>
        <taxon>Bacteria</taxon>
        <taxon>Pseudomonadati</taxon>
        <taxon>Bacteroidota</taxon>
        <taxon>Bacteroidia</taxon>
        <taxon>Bacteroidales</taxon>
        <taxon>Bacteroidaceae</taxon>
        <taxon>Phocaeicola</taxon>
    </lineage>
</organism>
<evidence type="ECO:0000256" key="4">
    <source>
        <dbReference type="ARBA" id="ARBA00022692"/>
    </source>
</evidence>
<dbReference type="InterPro" id="IPR036942">
    <property type="entry name" value="Beta-barrel_TonB_sf"/>
</dbReference>
<dbReference type="InterPro" id="IPR008969">
    <property type="entry name" value="CarboxyPept-like_regulatory"/>
</dbReference>
<feature type="signal peptide" evidence="8">
    <location>
        <begin position="1"/>
        <end position="21"/>
    </location>
</feature>
<dbReference type="InterPro" id="IPR037066">
    <property type="entry name" value="Plug_dom_sf"/>
</dbReference>
<sequence>MKRKLMLLLTCLFVGIGLVTAQITKVTGTVISEEDGLPVVGASILVKGTTVGTVTDMDGKFTLSNVPSSAKTLVVSFIGMATQEVAVKANLNIVLKSDTEQLEEVMVVAYGTAKKSAFTGSAATIKNEKIATRQTSNVTNALAGQVAGVQTTSNNGQPGKDAEVRIRGIGSISASNKPLYVVDGVPYDGEISAISTSDIESMTVLKDAASNALYGARGANGVILITTKRGKSGEARVTFDAKWGINKRGVPNYETITDPATFYELNYSSIYNADLKGYAAAGDLAKANAYANQAMLSSTYLGYQVYSIPQGQQLIGMDGKLNPSATLGYSDGTYYYIPDNWSDEIFENNLRQEYNLSISGATEKMNYYMSASYLDDKGIVPNSGFQRYSARLKADYQVKPWLKMGGNVSFTHYDSREQDTEGGTSNANIFYASNIMGAIYPMYVRDAQGNIMVDNRGFLRYDYGKQGQDSNGSRNTIPNANPLASYMLDKMKYSGDVVSGKWSADIDIWNGIKAKVNIGVDVNNVRSTNMVNPFYGQYSETSGVGGLISVATERTFSVNQQYLLTYNKTFNDVHNVDILAGHESYDYKYQYLYGQREKLYDPNVPELGNGIMNQSNNSYSRNYATEGWLFRAQYDYDGRYFVSASFRRDASSCFHPDNRWGNFWSVGAGWLLSKERFLENQSWIDMLKFKISYGLQGNDNLMFQGGLYRNYYPYQDQYTLANSNGDFSTSLYYKGNKDITWETSHSFNTGFDFAFWGGKLGGSVEYFSRKTTDMLYFKPVAASMGYSRYPENVGSMVNRGVELDLYSNIIENKNFSWNINFNLTHFKNKVLELSPELNGQLIDGGRIYREDESMYQLYLPKYVGVDSETGESLWALVTPDENGNTVTKSYSVASENRFASGDILPKVYGGFGTSVTAYGFDLSVSFAYQLGGRILDYTYQGLMDVAATGSALHKDMLKAWTPENKNTDVPRMNINDQYTNRLTDRFLTSSDYLSLQNITLGYTLPKSLTRKMQIDGVRVFFVADNVALLTARKGLDPRQGYVAADNVYSPIRTISGGISLNF</sequence>
<comment type="subcellular location">
    <subcellularLocation>
        <location evidence="1 7">Cell outer membrane</location>
        <topology evidence="1 7">Multi-pass membrane protein</topology>
    </subcellularLocation>
</comment>
<evidence type="ECO:0000256" key="8">
    <source>
        <dbReference type="SAM" id="SignalP"/>
    </source>
</evidence>
<evidence type="ECO:0000256" key="7">
    <source>
        <dbReference type="PROSITE-ProRule" id="PRU01360"/>
    </source>
</evidence>
<dbReference type="InterPro" id="IPR039426">
    <property type="entry name" value="TonB-dep_rcpt-like"/>
</dbReference>
<dbReference type="NCBIfam" id="TIGR04057">
    <property type="entry name" value="SusC_RagA_signa"/>
    <property type="match status" value="1"/>
</dbReference>
<evidence type="ECO:0000313" key="10">
    <source>
        <dbReference type="EMBL" id="GKH81230.1"/>
    </source>
</evidence>
<dbReference type="Pfam" id="PF13715">
    <property type="entry name" value="CarbopepD_reg_2"/>
    <property type="match status" value="1"/>
</dbReference>
<evidence type="ECO:0000313" key="11">
    <source>
        <dbReference type="Proteomes" id="UP001055104"/>
    </source>
</evidence>
<dbReference type="FunFam" id="2.170.130.10:FF:000008">
    <property type="entry name" value="SusC/RagA family TonB-linked outer membrane protein"/>
    <property type="match status" value="1"/>
</dbReference>
<keyword evidence="8" id="KW-0732">Signal</keyword>
<dbReference type="RefSeq" id="WP_007845897.1">
    <property type="nucleotide sequence ID" value="NZ_BQOB01000001.1"/>
</dbReference>
<dbReference type="EMBL" id="BQOB01000001">
    <property type="protein sequence ID" value="GKH81230.1"/>
    <property type="molecule type" value="Genomic_DNA"/>
</dbReference>
<comment type="similarity">
    <text evidence="7">Belongs to the TonB-dependent receptor family.</text>
</comment>
<comment type="caution">
    <text evidence="10">The sequence shown here is derived from an EMBL/GenBank/DDBJ whole genome shotgun (WGS) entry which is preliminary data.</text>
</comment>
<keyword evidence="3 7" id="KW-1134">Transmembrane beta strand</keyword>
<evidence type="ECO:0000256" key="1">
    <source>
        <dbReference type="ARBA" id="ARBA00004571"/>
    </source>
</evidence>
<protein>
    <submittedName>
        <fullName evidence="10">SusC/RagA family TonB-linked outer membrane protein</fullName>
    </submittedName>
</protein>
<keyword evidence="2 7" id="KW-0813">Transport</keyword>
<dbReference type="AlphaFoldDB" id="A0AA37KEQ5"/>
<dbReference type="Gene3D" id="2.170.130.10">
    <property type="entry name" value="TonB-dependent receptor, plug domain"/>
    <property type="match status" value="1"/>
</dbReference>
<dbReference type="SUPFAM" id="SSF49464">
    <property type="entry name" value="Carboxypeptidase regulatory domain-like"/>
    <property type="match status" value="1"/>
</dbReference>
<evidence type="ECO:0000256" key="5">
    <source>
        <dbReference type="ARBA" id="ARBA00023136"/>
    </source>
</evidence>
<dbReference type="InterPro" id="IPR023997">
    <property type="entry name" value="TonB-dep_OMP_SusC/RagA_CS"/>
</dbReference>
<dbReference type="InterPro" id="IPR012910">
    <property type="entry name" value="Plug_dom"/>
</dbReference>
<dbReference type="Proteomes" id="UP001055104">
    <property type="component" value="Unassembled WGS sequence"/>
</dbReference>
<dbReference type="PROSITE" id="PS52016">
    <property type="entry name" value="TONB_DEPENDENT_REC_3"/>
    <property type="match status" value="1"/>
</dbReference>
<dbReference type="Gene3D" id="2.60.40.1120">
    <property type="entry name" value="Carboxypeptidase-like, regulatory domain"/>
    <property type="match status" value="1"/>
</dbReference>
<evidence type="ECO:0000259" key="9">
    <source>
        <dbReference type="Pfam" id="PF07715"/>
    </source>
</evidence>
<evidence type="ECO:0000256" key="2">
    <source>
        <dbReference type="ARBA" id="ARBA00022448"/>
    </source>
</evidence>
<keyword evidence="4 7" id="KW-0812">Transmembrane</keyword>
<feature type="domain" description="TonB-dependent receptor plug" evidence="9">
    <location>
        <begin position="116"/>
        <end position="222"/>
    </location>
</feature>
<dbReference type="NCBIfam" id="TIGR04056">
    <property type="entry name" value="OMP_RagA_SusC"/>
    <property type="match status" value="1"/>
</dbReference>
<dbReference type="Gene3D" id="2.40.170.20">
    <property type="entry name" value="TonB-dependent receptor, beta-barrel domain"/>
    <property type="match status" value="1"/>
</dbReference>
<feature type="chain" id="PRO_5041386125" evidence="8">
    <location>
        <begin position="22"/>
        <end position="1062"/>
    </location>
</feature>
<proteinExistence type="inferred from homology"/>
<name>A0AA37KEQ5_9BACT</name>
<keyword evidence="6 7" id="KW-0998">Cell outer membrane</keyword>
<dbReference type="Pfam" id="PF07715">
    <property type="entry name" value="Plug"/>
    <property type="match status" value="1"/>
</dbReference>
<evidence type="ECO:0000256" key="6">
    <source>
        <dbReference type="ARBA" id="ARBA00023237"/>
    </source>
</evidence>
<dbReference type="GO" id="GO:0009279">
    <property type="term" value="C:cell outer membrane"/>
    <property type="evidence" value="ECO:0007669"/>
    <property type="project" value="UniProtKB-SubCell"/>
</dbReference>